<dbReference type="EMBL" id="WBMR01000028">
    <property type="protein sequence ID" value="KAB2382928.1"/>
    <property type="molecule type" value="Genomic_DNA"/>
</dbReference>
<protein>
    <submittedName>
        <fullName evidence="2">Uncharacterized protein</fullName>
    </submittedName>
</protein>
<name>A0A6L3VW60_9ACTN</name>
<dbReference type="Proteomes" id="UP000483004">
    <property type="component" value="Unassembled WGS sequence"/>
</dbReference>
<dbReference type="OrthoDB" id="52928at2"/>
<reference evidence="2 3" key="1">
    <citation type="submission" date="2019-09" db="EMBL/GenBank/DDBJ databases">
        <title>Actinomadura physcomitrii sp. nov., a novel actinomycete isolated from moss [Physcomitrium sphaericum (Ludw) Fuernr].</title>
        <authorList>
            <person name="Liu C."/>
            <person name="Zhuang X."/>
        </authorList>
    </citation>
    <scope>NUCLEOTIDE SEQUENCE [LARGE SCALE GENOMIC DNA]</scope>
    <source>
        <strain evidence="2 3">CYP1-1B</strain>
    </source>
</reference>
<gene>
    <name evidence="2" type="ORF">F9B16_13145</name>
</gene>
<feature type="region of interest" description="Disordered" evidence="1">
    <location>
        <begin position="52"/>
        <end position="89"/>
    </location>
</feature>
<evidence type="ECO:0000313" key="3">
    <source>
        <dbReference type="Proteomes" id="UP000483004"/>
    </source>
</evidence>
<evidence type="ECO:0000313" key="2">
    <source>
        <dbReference type="EMBL" id="KAB2382928.1"/>
    </source>
</evidence>
<organism evidence="2 3">
    <name type="scientific">Actinomadura montaniterrae</name>
    <dbReference type="NCBI Taxonomy" id="1803903"/>
    <lineage>
        <taxon>Bacteria</taxon>
        <taxon>Bacillati</taxon>
        <taxon>Actinomycetota</taxon>
        <taxon>Actinomycetes</taxon>
        <taxon>Streptosporangiales</taxon>
        <taxon>Thermomonosporaceae</taxon>
        <taxon>Actinomadura</taxon>
    </lineage>
</organism>
<comment type="caution">
    <text evidence="2">The sequence shown here is derived from an EMBL/GenBank/DDBJ whole genome shotgun (WGS) entry which is preliminary data.</text>
</comment>
<dbReference type="AlphaFoldDB" id="A0A6L3VW60"/>
<keyword evidence="3" id="KW-1185">Reference proteome</keyword>
<accession>A0A6L3VW60</accession>
<proteinExistence type="predicted"/>
<evidence type="ECO:0000256" key="1">
    <source>
        <dbReference type="SAM" id="MobiDB-lite"/>
    </source>
</evidence>
<sequence>MRPRPRRPTKYRDTYDLVHRREAKGLNEIWQADHTELDIWVIDDTGTSCWRHMPRPAGSDRPETEGVTGRAGVHQGALPGGRVDITGRS</sequence>